<keyword evidence="4" id="KW-0648">Protein biosynthesis</keyword>
<organism evidence="7 8">
    <name type="scientific">Candidatus Woesebacteria bacterium RIFCSPHIGHO2_02_FULL_39_13</name>
    <dbReference type="NCBI Taxonomy" id="1802505"/>
    <lineage>
        <taxon>Bacteria</taxon>
        <taxon>Candidatus Woeseibacteriota</taxon>
    </lineage>
</organism>
<dbReference type="STRING" id="1802505.A3D01_01170"/>
<dbReference type="Pfam" id="PF00009">
    <property type="entry name" value="GTP_EFTU"/>
    <property type="match status" value="1"/>
</dbReference>
<dbReference type="NCBIfam" id="TIGR00231">
    <property type="entry name" value="small_GTP"/>
    <property type="match status" value="1"/>
</dbReference>
<dbReference type="GO" id="GO:0003743">
    <property type="term" value="F:translation initiation factor activity"/>
    <property type="evidence" value="ECO:0007669"/>
    <property type="project" value="UniProtKB-KW"/>
</dbReference>
<evidence type="ECO:0000313" key="8">
    <source>
        <dbReference type="Proteomes" id="UP000177169"/>
    </source>
</evidence>
<dbReference type="InterPro" id="IPR000795">
    <property type="entry name" value="T_Tr_GTP-bd_dom"/>
</dbReference>
<evidence type="ECO:0000259" key="6">
    <source>
        <dbReference type="PROSITE" id="PS51722"/>
    </source>
</evidence>
<evidence type="ECO:0000256" key="3">
    <source>
        <dbReference type="ARBA" id="ARBA00022741"/>
    </source>
</evidence>
<evidence type="ECO:0000256" key="5">
    <source>
        <dbReference type="ARBA" id="ARBA00023134"/>
    </source>
</evidence>
<protein>
    <recommendedName>
        <fullName evidence="6">Tr-type G domain-containing protein</fullName>
    </recommendedName>
</protein>
<accession>A0A1F7Z3N1</accession>
<dbReference type="InterPro" id="IPR009000">
    <property type="entry name" value="Transl_B-barrel_sf"/>
</dbReference>
<dbReference type="InterPro" id="IPR053905">
    <property type="entry name" value="EF-G-like_DII"/>
</dbReference>
<dbReference type="PANTHER" id="PTHR43381:SF5">
    <property type="entry name" value="TR-TYPE G DOMAIN-CONTAINING PROTEIN"/>
    <property type="match status" value="1"/>
</dbReference>
<evidence type="ECO:0000256" key="1">
    <source>
        <dbReference type="ARBA" id="ARBA00007733"/>
    </source>
</evidence>
<dbReference type="PANTHER" id="PTHR43381">
    <property type="entry name" value="TRANSLATION INITIATION FACTOR IF-2-RELATED"/>
    <property type="match status" value="1"/>
</dbReference>
<dbReference type="InterPro" id="IPR036925">
    <property type="entry name" value="TIF_IF2_dom3_sf"/>
</dbReference>
<dbReference type="InterPro" id="IPR027417">
    <property type="entry name" value="P-loop_NTPase"/>
</dbReference>
<keyword evidence="3" id="KW-0547">Nucleotide-binding</keyword>
<evidence type="ECO:0000313" key="7">
    <source>
        <dbReference type="EMBL" id="OGM33548.1"/>
    </source>
</evidence>
<dbReference type="InterPro" id="IPR023115">
    <property type="entry name" value="TIF_IF2_dom3"/>
</dbReference>
<keyword evidence="5" id="KW-0342">GTP-binding</keyword>
<dbReference type="GO" id="GO:0005737">
    <property type="term" value="C:cytoplasm"/>
    <property type="evidence" value="ECO:0007669"/>
    <property type="project" value="TreeGrafter"/>
</dbReference>
<dbReference type="SUPFAM" id="SSF52156">
    <property type="entry name" value="Initiation factor IF2/eIF5b, domain 3"/>
    <property type="match status" value="1"/>
</dbReference>
<dbReference type="Gene3D" id="3.40.50.10050">
    <property type="entry name" value="Translation initiation factor IF- 2, domain 3"/>
    <property type="match status" value="1"/>
</dbReference>
<dbReference type="SUPFAM" id="SSF50447">
    <property type="entry name" value="Translation proteins"/>
    <property type="match status" value="2"/>
</dbReference>
<feature type="domain" description="Tr-type G" evidence="6">
    <location>
        <begin position="11"/>
        <end position="185"/>
    </location>
</feature>
<keyword evidence="2" id="KW-0396">Initiation factor</keyword>
<name>A0A1F7Z3N1_9BACT</name>
<dbReference type="InterPro" id="IPR005225">
    <property type="entry name" value="Small_GTP-bd"/>
</dbReference>
<dbReference type="SUPFAM" id="SSF52540">
    <property type="entry name" value="P-loop containing nucleoside triphosphate hydrolases"/>
    <property type="match status" value="1"/>
</dbReference>
<proteinExistence type="inferred from homology"/>
<dbReference type="GO" id="GO:0005525">
    <property type="term" value="F:GTP binding"/>
    <property type="evidence" value="ECO:0007669"/>
    <property type="project" value="UniProtKB-KW"/>
</dbReference>
<dbReference type="InterPro" id="IPR015760">
    <property type="entry name" value="TIF_IF2"/>
</dbReference>
<dbReference type="Pfam" id="PF11987">
    <property type="entry name" value="IF-2"/>
    <property type="match status" value="1"/>
</dbReference>
<evidence type="ECO:0000256" key="2">
    <source>
        <dbReference type="ARBA" id="ARBA00022540"/>
    </source>
</evidence>
<dbReference type="GO" id="GO:0003924">
    <property type="term" value="F:GTPase activity"/>
    <property type="evidence" value="ECO:0007669"/>
    <property type="project" value="InterPro"/>
</dbReference>
<dbReference type="PROSITE" id="PS51722">
    <property type="entry name" value="G_TR_2"/>
    <property type="match status" value="1"/>
</dbReference>
<dbReference type="Proteomes" id="UP000177169">
    <property type="component" value="Unassembled WGS sequence"/>
</dbReference>
<comment type="similarity">
    <text evidence="1">Belongs to the TRAFAC class translation factor GTPase superfamily. Classic translation factor GTPase family. IF-2 subfamily.</text>
</comment>
<dbReference type="Gene3D" id="2.40.30.10">
    <property type="entry name" value="Translation factors"/>
    <property type="match status" value="2"/>
</dbReference>
<dbReference type="Pfam" id="PF22042">
    <property type="entry name" value="EF-G_D2"/>
    <property type="match status" value="1"/>
</dbReference>
<sequence>MKENRKSTLTSRPPIVVVLGHVDHGKTTLLDAIRKTNVAQKETGGITQSIGASQVTTKDGKIITFIDTPGHEAFAKMRSRGTKISDIAILVVASDDGVKPQTKEALEYILSESMPFIVAATKVDLPSASADTVRQQLEKEGVAFEGRGGDTPLVRVSAKSGEGINELLEVITLLSELHGISGDPNDPLDAFIIETGRGKGGPYAALVIRNGTLKVGDEIVSESSVGKARGIFDFQGKVLSEAIPGQPAQVLGFSEPPSIGSRIWHKDEHSQPALAVKSPTQEKIAEGKIPILVKAKNAGSLEAVLARVPKNFFVIFSDVGDVSESDVLLAKSANAEIITFESRASSGVLRLAKTEGVHIETFTIIYELFEKLEEVVKKGEVQILGKAQILSMFPYDNKKIAGCKVIKGKITKNDRLSLTRNENELGKIKVISMQKGRQEITEVAQGEEFGVIFTPQLEFKVGDVLISVRNNS</sequence>
<gene>
    <name evidence="7" type="ORF">A3D01_01170</name>
</gene>
<reference evidence="7 8" key="1">
    <citation type="journal article" date="2016" name="Nat. Commun.">
        <title>Thousands of microbial genomes shed light on interconnected biogeochemical processes in an aquifer system.</title>
        <authorList>
            <person name="Anantharaman K."/>
            <person name="Brown C.T."/>
            <person name="Hug L.A."/>
            <person name="Sharon I."/>
            <person name="Castelle C.J."/>
            <person name="Probst A.J."/>
            <person name="Thomas B.C."/>
            <person name="Singh A."/>
            <person name="Wilkins M.J."/>
            <person name="Karaoz U."/>
            <person name="Brodie E.L."/>
            <person name="Williams K.H."/>
            <person name="Hubbard S.S."/>
            <person name="Banfield J.F."/>
        </authorList>
    </citation>
    <scope>NUCLEOTIDE SEQUENCE [LARGE SCALE GENOMIC DNA]</scope>
</reference>
<dbReference type="EMBL" id="MGGR01000016">
    <property type="protein sequence ID" value="OGM33548.1"/>
    <property type="molecule type" value="Genomic_DNA"/>
</dbReference>
<evidence type="ECO:0000256" key="4">
    <source>
        <dbReference type="ARBA" id="ARBA00022917"/>
    </source>
</evidence>
<comment type="caution">
    <text evidence="7">The sequence shown here is derived from an EMBL/GenBank/DDBJ whole genome shotgun (WGS) entry which is preliminary data.</text>
</comment>
<dbReference type="Gene3D" id="3.40.50.300">
    <property type="entry name" value="P-loop containing nucleotide triphosphate hydrolases"/>
    <property type="match status" value="1"/>
</dbReference>
<dbReference type="FunFam" id="3.40.50.300:FF:000019">
    <property type="entry name" value="Translation initiation factor IF-2"/>
    <property type="match status" value="1"/>
</dbReference>
<dbReference type="AlphaFoldDB" id="A0A1F7Z3N1"/>
<dbReference type="CDD" id="cd01887">
    <property type="entry name" value="IF2_eIF5B"/>
    <property type="match status" value="1"/>
</dbReference>